<evidence type="ECO:0000313" key="3">
    <source>
        <dbReference type="Proteomes" id="UP000009044"/>
    </source>
</evidence>
<feature type="region of interest" description="Disordered" evidence="1">
    <location>
        <begin position="130"/>
        <end position="168"/>
    </location>
</feature>
<evidence type="ECO:0000313" key="2">
    <source>
        <dbReference type="EMBL" id="BAK82887.1"/>
    </source>
</evidence>
<dbReference type="PATRIC" id="fig|634177.7.peg.557"/>
<dbReference type="STRING" id="634177.GLX_04750"/>
<dbReference type="AlphaFoldDB" id="G2I440"/>
<reference evidence="3" key="1">
    <citation type="journal article" date="2011" name="J. Bacteriol.">
        <title>Complete genome sequence of NBRC 3288, a unique cellulose-nonproducing strain of Gluconacetobacter xylinus isolated from vinegar.</title>
        <authorList>
            <person name="Ogino H."/>
            <person name="Azuma Y."/>
            <person name="Hosoyama A."/>
            <person name="Nakazawa H."/>
            <person name="Matsutani M."/>
            <person name="Hasegawa A."/>
            <person name="Otsuyama K."/>
            <person name="Matsushita K."/>
            <person name="Fujita N."/>
            <person name="Shirai M."/>
        </authorList>
    </citation>
    <scope>NUCLEOTIDE SEQUENCE [LARGE SCALE GENOMIC DNA]</scope>
    <source>
        <strain evidence="3">NBRC 3288 / BCRC 11682 / LMG 1693</strain>
    </source>
</reference>
<feature type="region of interest" description="Disordered" evidence="1">
    <location>
        <begin position="255"/>
        <end position="306"/>
    </location>
</feature>
<dbReference type="EMBL" id="AP012159">
    <property type="protein sequence ID" value="BAK82887.1"/>
    <property type="molecule type" value="Genomic_DNA"/>
</dbReference>
<name>G2I440_KOMMN</name>
<gene>
    <name evidence="2" type="ordered locus">GLX_04750</name>
</gene>
<accession>G2I440</accession>
<organism evidence="2 3">
    <name type="scientific">Komagataeibacter medellinensis (strain NBRC 3288 / BCRC 11682 / LMG 1693 / Kondo 51)</name>
    <name type="common">Gluconacetobacter medellinensis</name>
    <dbReference type="NCBI Taxonomy" id="634177"/>
    <lineage>
        <taxon>Bacteria</taxon>
        <taxon>Pseudomonadati</taxon>
        <taxon>Pseudomonadota</taxon>
        <taxon>Alphaproteobacteria</taxon>
        <taxon>Acetobacterales</taxon>
        <taxon>Acetobacteraceae</taxon>
        <taxon>Komagataeibacter</taxon>
    </lineage>
</organism>
<dbReference type="HOGENOM" id="CLU_784772_0_0_5"/>
<proteinExistence type="predicted"/>
<evidence type="ECO:0000256" key="1">
    <source>
        <dbReference type="SAM" id="MobiDB-lite"/>
    </source>
</evidence>
<dbReference type="Proteomes" id="UP000009044">
    <property type="component" value="Chromosome"/>
</dbReference>
<feature type="compositionally biased region" description="Low complexity" evidence="1">
    <location>
        <begin position="271"/>
        <end position="280"/>
    </location>
</feature>
<protein>
    <submittedName>
        <fullName evidence="2">Outer membrane adhesin like protein</fullName>
    </submittedName>
</protein>
<feature type="compositionally biased region" description="Gly residues" evidence="1">
    <location>
        <begin position="255"/>
        <end position="264"/>
    </location>
</feature>
<sequence>MTCMTGPPACGATAAACPPPGGRGLMNGGLSACCRPVCPAPRCGTNGCMGVRSARARPAVGIPGVQGRVRGGVMAPGRVVSGNGARCAGRVESCAEGALPPACGIHAMTARAPVARGRMPGGMAAIPTGVARGPDGPDREGTSLPGLTSGHTGATGGPAGGMKAAGPSCVHPPGGSGVAAGGAVTGRALRLATLPVAPPANRLPRVTGGTVRAVVRAAASGYGRVGCGMARTAMAAVTTGTMGVDGAMAGAGVMDGGRTGGGRTGGRRGGARMAGRTTAGPPGMDRPPVAARSCPPAPMRPDGRERGLPPLCATGRRGVPCQGASGPALPLLAAVLRPRGGTTGGGMDGMPPG</sequence>
<dbReference type="KEGG" id="gxy:GLX_04750"/>